<evidence type="ECO:0000313" key="5">
    <source>
        <dbReference type="EMBL" id="AZG74078.1"/>
    </source>
</evidence>
<dbReference type="InterPro" id="IPR029058">
    <property type="entry name" value="AB_hydrolase_fold"/>
</dbReference>
<dbReference type="PANTHER" id="PTHR42776">
    <property type="entry name" value="SERINE PEPTIDASE S9 FAMILY MEMBER"/>
    <property type="match status" value="1"/>
</dbReference>
<feature type="region of interest" description="Disordered" evidence="2">
    <location>
        <begin position="144"/>
        <end position="203"/>
    </location>
</feature>
<protein>
    <submittedName>
        <fullName evidence="5">S9 family peptidase</fullName>
    </submittedName>
</protein>
<feature type="chain" id="PRO_5018074988" evidence="3">
    <location>
        <begin position="20"/>
        <end position="959"/>
    </location>
</feature>
<dbReference type="SUPFAM" id="SSF53474">
    <property type="entry name" value="alpha/beta-Hydrolases"/>
    <property type="match status" value="1"/>
</dbReference>
<dbReference type="AlphaFoldDB" id="A0A3G8LZE3"/>
<dbReference type="KEGG" id="slj:EGC82_15760"/>
<keyword evidence="3" id="KW-0732">Signal</keyword>
<dbReference type="GO" id="GO:0006508">
    <property type="term" value="P:proteolysis"/>
    <property type="evidence" value="ECO:0007669"/>
    <property type="project" value="InterPro"/>
</dbReference>
<dbReference type="SUPFAM" id="SSF82171">
    <property type="entry name" value="DPP6 N-terminal domain-like"/>
    <property type="match status" value="1"/>
</dbReference>
<keyword evidence="1" id="KW-0378">Hydrolase</keyword>
<dbReference type="Gene3D" id="2.130.10.10">
    <property type="entry name" value="YVTN repeat-like/Quinoprotein amine dehydrogenase"/>
    <property type="match status" value="1"/>
</dbReference>
<reference evidence="6" key="1">
    <citation type="submission" date="2018-11" db="EMBL/GenBank/DDBJ databases">
        <title>Shewanella sp. M2.</title>
        <authorList>
            <person name="Hwang Y.J."/>
            <person name="Hwang C.Y."/>
        </authorList>
    </citation>
    <scope>NUCLEOTIDE SEQUENCE [LARGE SCALE GENOMIC DNA]</scope>
    <source>
        <strain evidence="6">LMG 19866</strain>
    </source>
</reference>
<evidence type="ECO:0000259" key="4">
    <source>
        <dbReference type="Pfam" id="PF00326"/>
    </source>
</evidence>
<name>A0A3G8LZE3_9GAMM</name>
<evidence type="ECO:0000256" key="3">
    <source>
        <dbReference type="SAM" id="SignalP"/>
    </source>
</evidence>
<feature type="compositionally biased region" description="Polar residues" evidence="2">
    <location>
        <begin position="157"/>
        <end position="179"/>
    </location>
</feature>
<dbReference type="Pfam" id="PF00326">
    <property type="entry name" value="Peptidase_S9"/>
    <property type="match status" value="1"/>
</dbReference>
<organism evidence="5 6">
    <name type="scientific">Shewanella livingstonensis</name>
    <dbReference type="NCBI Taxonomy" id="150120"/>
    <lineage>
        <taxon>Bacteria</taxon>
        <taxon>Pseudomonadati</taxon>
        <taxon>Pseudomonadota</taxon>
        <taxon>Gammaproteobacteria</taxon>
        <taxon>Alteromonadales</taxon>
        <taxon>Shewanellaceae</taxon>
        <taxon>Shewanella</taxon>
    </lineage>
</organism>
<accession>A0A3G8LZE3</accession>
<evidence type="ECO:0000256" key="1">
    <source>
        <dbReference type="ARBA" id="ARBA00022801"/>
    </source>
</evidence>
<feature type="compositionally biased region" description="Low complexity" evidence="2">
    <location>
        <begin position="180"/>
        <end position="200"/>
    </location>
</feature>
<proteinExistence type="predicted"/>
<evidence type="ECO:0000313" key="6">
    <source>
        <dbReference type="Proteomes" id="UP000278035"/>
    </source>
</evidence>
<feature type="domain" description="Peptidase S9 prolyl oligopeptidase catalytic" evidence="4">
    <location>
        <begin position="763"/>
        <end position="938"/>
    </location>
</feature>
<dbReference type="PANTHER" id="PTHR42776:SF4">
    <property type="entry name" value="ACYLAMINO-ACID-RELEASING ENZYME"/>
    <property type="match status" value="1"/>
</dbReference>
<dbReference type="Proteomes" id="UP000278035">
    <property type="component" value="Chromosome"/>
</dbReference>
<gene>
    <name evidence="5" type="ORF">EGC82_15760</name>
</gene>
<evidence type="ECO:0000256" key="2">
    <source>
        <dbReference type="SAM" id="MobiDB-lite"/>
    </source>
</evidence>
<dbReference type="RefSeq" id="WP_124731603.1">
    <property type="nucleotide sequence ID" value="NZ_CBCSKC010000020.1"/>
</dbReference>
<dbReference type="InterPro" id="IPR015943">
    <property type="entry name" value="WD40/YVTN_repeat-like_dom_sf"/>
</dbReference>
<dbReference type="Gene3D" id="3.40.50.1820">
    <property type="entry name" value="alpha/beta hydrolase"/>
    <property type="match status" value="1"/>
</dbReference>
<dbReference type="EMBL" id="CP034015">
    <property type="protein sequence ID" value="AZG74078.1"/>
    <property type="molecule type" value="Genomic_DNA"/>
</dbReference>
<sequence>MKLFNLIPLAVCLSFSAHAAEQRALSIDDIMHFETLQQPVISDNGKVIAVQATPDRGDSRALIRFSDNRKQYEIANGTDVQVSADGKFVLATIEASLFDRETKKKDDLPHEVVLLNTENGEQQQFAKVDSASFSDDGRFLVVKFEASQPEPADTKTTDINTTASQSTELELTKPQSTKSETITTENSANTAANTAANPQAETDKADKGVDIRLINLATEQQTLLSNVTQFTFDKAGHHLAAVINQSETQLHQVMLVTLDSQTQRELYSSKEEHIEALAMSDDGQYVAVTKGLASSMRYGREHNLLLLDVQHDKQHQFAQSEGWTYNQYSSLQFSKDAQRLFVGRVPKVAQQAELAAYLNPKDVFNPEMITANKQLRIWHGEDAKIKPQEVKEYEQELKRTYLAVLHLDSNKLVQLADQVVPDVTYGEQARFLLASSDLPYQKMVTWAGFYRDVYLVDVNSGSKTRVLTQQPSDAMPTLSPNAKYLAYYRQGNVFIFDVTSQRRVNLTANIATPFADEDHDYPSAAPGYGFGPWLADDSAITVYDKYDVWQFNTVSKQGFMLTKGQGRKQQTQFRIVGLAHEKPLPAVVSKGDSVLLQGYSHQSKADGFFSAKIGVAGVSRLTQSDSKLTLLTRANKDAAVVFSKQRYDLYPDLYIADNTSPQNAKQLTTLDKQRESFKWGNAELVHWRDGDGVKMDGVLIKPTNYQAGKQYPTLVYFYRFMSDRLHAFPDMKLNHRPNFAWYADNGYAIFLPDIRFEIGYPGISSVKALTAGVQKLIEMGVSDPDAVGIQGHSWGGYQSAYAVTQTNIFKAVVTGAPVSNMTSAYSGIRHGSGLARQFQYETGQSRIGESLFDAPQKYIENSPIFYVDRIQTPMMIMFGDKDDAVPWEQGVELYLAMRRAGKDVVFLQYEDEPHHLKKYPNKLDYSIKMKQYFDHYLKGAPAPDWLRQGEAYQEYKKAD</sequence>
<feature type="signal peptide" evidence="3">
    <location>
        <begin position="1"/>
        <end position="19"/>
    </location>
</feature>
<keyword evidence="6" id="KW-1185">Reference proteome</keyword>
<dbReference type="InterPro" id="IPR001375">
    <property type="entry name" value="Peptidase_S9_cat"/>
</dbReference>
<dbReference type="OrthoDB" id="6388416at2"/>
<dbReference type="GO" id="GO:0004252">
    <property type="term" value="F:serine-type endopeptidase activity"/>
    <property type="evidence" value="ECO:0007669"/>
    <property type="project" value="TreeGrafter"/>
</dbReference>